<feature type="transmembrane region" description="Helical" evidence="5">
    <location>
        <begin position="353"/>
        <end position="371"/>
    </location>
</feature>
<proteinExistence type="predicted"/>
<keyword evidence="2 5" id="KW-0812">Transmembrane</keyword>
<feature type="transmembrane region" description="Helical" evidence="5">
    <location>
        <begin position="255"/>
        <end position="274"/>
    </location>
</feature>
<feature type="transmembrane region" description="Helical" evidence="5">
    <location>
        <begin position="212"/>
        <end position="235"/>
    </location>
</feature>
<dbReference type="InterPro" id="IPR011547">
    <property type="entry name" value="SLC26A/SulP_dom"/>
</dbReference>
<dbReference type="GeneID" id="83880366"/>
<feature type="transmembrane region" description="Helical" evidence="5">
    <location>
        <begin position="327"/>
        <end position="347"/>
    </location>
</feature>
<dbReference type="InterPro" id="IPR036513">
    <property type="entry name" value="STAS_dom_sf"/>
</dbReference>
<feature type="transmembrane region" description="Helical" evidence="5">
    <location>
        <begin position="81"/>
        <end position="98"/>
    </location>
</feature>
<reference evidence="8" key="1">
    <citation type="submission" date="2015-09" db="EMBL/GenBank/DDBJ databases">
        <authorList>
            <person name="Rodrigo-Torres Lidia"/>
            <person name="Arahal R.David."/>
        </authorList>
    </citation>
    <scope>NUCLEOTIDE SEQUENCE [LARGE SCALE GENOMIC DNA]</scope>
    <source>
        <strain evidence="8">CECT 7735</strain>
    </source>
</reference>
<dbReference type="CDD" id="cd07042">
    <property type="entry name" value="STAS_SulP_like_sulfate_transporter"/>
    <property type="match status" value="1"/>
</dbReference>
<evidence type="ECO:0000256" key="5">
    <source>
        <dbReference type="SAM" id="Phobius"/>
    </source>
</evidence>
<dbReference type="RefSeq" id="WP_058310451.1">
    <property type="nucleotide sequence ID" value="NZ_CYTW01000001.1"/>
</dbReference>
<dbReference type="STRING" id="1715693.PH7735_01310"/>
<accession>A0A0P1IFQ9</accession>
<protein>
    <submittedName>
        <fullName evidence="7">Putative sulfate transporterc/MT1781</fullName>
    </submittedName>
</protein>
<evidence type="ECO:0000256" key="2">
    <source>
        <dbReference type="ARBA" id="ARBA00022692"/>
    </source>
</evidence>
<dbReference type="GO" id="GO:0055085">
    <property type="term" value="P:transmembrane transport"/>
    <property type="evidence" value="ECO:0007669"/>
    <property type="project" value="InterPro"/>
</dbReference>
<evidence type="ECO:0000313" key="8">
    <source>
        <dbReference type="Proteomes" id="UP000051870"/>
    </source>
</evidence>
<keyword evidence="3 5" id="KW-1133">Transmembrane helix</keyword>
<feature type="transmembrane region" description="Helical" evidence="5">
    <location>
        <begin position="140"/>
        <end position="163"/>
    </location>
</feature>
<gene>
    <name evidence="7" type="ORF">PH7735_01310</name>
</gene>
<dbReference type="Pfam" id="PF00916">
    <property type="entry name" value="Sulfate_transp"/>
    <property type="match status" value="1"/>
</dbReference>
<keyword evidence="8" id="KW-1185">Reference proteome</keyword>
<dbReference type="PROSITE" id="PS50801">
    <property type="entry name" value="STAS"/>
    <property type="match status" value="1"/>
</dbReference>
<feature type="transmembrane region" description="Helical" evidence="5">
    <location>
        <begin position="33"/>
        <end position="51"/>
    </location>
</feature>
<dbReference type="InterPro" id="IPR002645">
    <property type="entry name" value="STAS_dom"/>
</dbReference>
<dbReference type="PANTHER" id="PTHR11814">
    <property type="entry name" value="SULFATE TRANSPORTER"/>
    <property type="match status" value="1"/>
</dbReference>
<dbReference type="GO" id="GO:0016020">
    <property type="term" value="C:membrane"/>
    <property type="evidence" value="ECO:0007669"/>
    <property type="project" value="UniProtKB-SubCell"/>
</dbReference>
<feature type="transmembrane region" description="Helical" evidence="5">
    <location>
        <begin position="57"/>
        <end position="74"/>
    </location>
</feature>
<dbReference type="EMBL" id="CYTW01000001">
    <property type="protein sequence ID" value="CUJ90954.1"/>
    <property type="molecule type" value="Genomic_DNA"/>
</dbReference>
<keyword evidence="4 5" id="KW-0472">Membrane</keyword>
<feature type="transmembrane region" description="Helical" evidence="5">
    <location>
        <begin position="183"/>
        <end position="200"/>
    </location>
</feature>
<sequence length="592" mass="62427">MTLARRMRDRLSPVRPWFRDSATMSWKADASAGLTNATIVLPQGVAFAIIAGLPPEYGLFTAIIVTVVAAYWGSSRVMVSGPTTAISAVLFASLSGLAPPGSEAYIALALVLTFLVGVLQLAAGLAGLGGLISFISHSVIVGFTAAAAVLIGVSQLGPALGLSGLDGGVLHRLSQLAAKSSDLSFEAMVISAMTLLSLIVSTRLSRRLPSYIVALAVGSLTAIALGAEAAGVQMFAPLDATLPTFQTLDLQIDTIGTLLPAAAAVACVGLLEAISIGKSFAIRRGETYDSNQEMVGQGLSNLTGSFFQCYAGSGSFTRSGLNAESGATSPMSAIFAAGFLSLLLILLAPLVRFVPVPAMASIILYVAWKLINVSEIKHIVATSRSETFILGATFLTGILSGLDFAILVGVIASLSIFLNKSAHPLVAVGAPTEVNGRRVFMNAETFSLPECPQIRFVRVEGPLFFASIEHVEREFRRIEQKDGVKTCILNLKGVGKIDLAGADFILSEARRARARGYDLHLIAANPSVLKVLERLNCLDVLGAGNIHPHKSDAIRPAVEMAEDRVCKSCHIRCFNECALKPRDQTHPRQSVD</sequence>
<evidence type="ECO:0000256" key="4">
    <source>
        <dbReference type="ARBA" id="ARBA00023136"/>
    </source>
</evidence>
<dbReference type="Gene3D" id="3.30.750.24">
    <property type="entry name" value="STAS domain"/>
    <property type="match status" value="1"/>
</dbReference>
<feature type="transmembrane region" description="Helical" evidence="5">
    <location>
        <begin position="104"/>
        <end position="128"/>
    </location>
</feature>
<evidence type="ECO:0000259" key="6">
    <source>
        <dbReference type="PROSITE" id="PS50801"/>
    </source>
</evidence>
<dbReference type="AlphaFoldDB" id="A0A0P1IFQ9"/>
<dbReference type="SUPFAM" id="SSF52091">
    <property type="entry name" value="SpoIIaa-like"/>
    <property type="match status" value="1"/>
</dbReference>
<feature type="transmembrane region" description="Helical" evidence="5">
    <location>
        <begin position="392"/>
        <end position="418"/>
    </location>
</feature>
<evidence type="ECO:0000256" key="3">
    <source>
        <dbReference type="ARBA" id="ARBA00022989"/>
    </source>
</evidence>
<evidence type="ECO:0000256" key="1">
    <source>
        <dbReference type="ARBA" id="ARBA00004141"/>
    </source>
</evidence>
<comment type="subcellular location">
    <subcellularLocation>
        <location evidence="1">Membrane</location>
        <topology evidence="1">Multi-pass membrane protein</topology>
    </subcellularLocation>
</comment>
<dbReference type="Pfam" id="PF01740">
    <property type="entry name" value="STAS"/>
    <property type="match status" value="1"/>
</dbReference>
<name>A0A0P1IFQ9_9RHOB</name>
<organism evidence="7 8">
    <name type="scientific">Shimia thalassica</name>
    <dbReference type="NCBI Taxonomy" id="1715693"/>
    <lineage>
        <taxon>Bacteria</taxon>
        <taxon>Pseudomonadati</taxon>
        <taxon>Pseudomonadota</taxon>
        <taxon>Alphaproteobacteria</taxon>
        <taxon>Rhodobacterales</taxon>
        <taxon>Roseobacteraceae</taxon>
    </lineage>
</organism>
<dbReference type="Proteomes" id="UP000051870">
    <property type="component" value="Unassembled WGS sequence"/>
</dbReference>
<evidence type="ECO:0000313" key="7">
    <source>
        <dbReference type="EMBL" id="CUJ90954.1"/>
    </source>
</evidence>
<dbReference type="InterPro" id="IPR001902">
    <property type="entry name" value="SLC26A/SulP_fam"/>
</dbReference>
<feature type="domain" description="STAS" evidence="6">
    <location>
        <begin position="444"/>
        <end position="557"/>
    </location>
</feature>